<dbReference type="InterPro" id="IPR013149">
    <property type="entry name" value="ADH-like_C"/>
</dbReference>
<dbReference type="InterPro" id="IPR013154">
    <property type="entry name" value="ADH-like_N"/>
</dbReference>
<evidence type="ECO:0000259" key="5">
    <source>
        <dbReference type="SMART" id="SM00829"/>
    </source>
</evidence>
<protein>
    <submittedName>
        <fullName evidence="7">Sorbitol dehydrogenase</fullName>
        <ecNumber evidence="7">1.1.1.103</ecNumber>
        <ecNumber evidence="7">1.1.1.14</ecNumber>
    </submittedName>
</protein>
<dbReference type="EMBL" id="BKAV01000003">
    <property type="protein sequence ID" value="GEP99604.1"/>
    <property type="molecule type" value="Genomic_DNA"/>
</dbReference>
<dbReference type="SUPFAM" id="SSF50129">
    <property type="entry name" value="GroES-like"/>
    <property type="match status" value="1"/>
</dbReference>
<evidence type="ECO:0000313" key="7">
    <source>
        <dbReference type="EMBL" id="SUJ23116.1"/>
    </source>
</evidence>
<keyword evidence="3 7" id="KW-0560">Oxidoreductase</keyword>
<evidence type="ECO:0000256" key="1">
    <source>
        <dbReference type="ARBA" id="ARBA00022723"/>
    </source>
</evidence>
<dbReference type="Pfam" id="PF08240">
    <property type="entry name" value="ADH_N"/>
    <property type="match status" value="1"/>
</dbReference>
<organism evidence="7 8">
    <name type="scientific">Staphylococcus arlettae</name>
    <dbReference type="NCBI Taxonomy" id="29378"/>
    <lineage>
        <taxon>Bacteria</taxon>
        <taxon>Bacillati</taxon>
        <taxon>Bacillota</taxon>
        <taxon>Bacilli</taxon>
        <taxon>Bacillales</taxon>
        <taxon>Staphylococcaceae</taxon>
        <taxon>Staphylococcus</taxon>
    </lineage>
</organism>
<dbReference type="EC" id="1.1.1.14" evidence="7"/>
<dbReference type="GO" id="GO:0008743">
    <property type="term" value="F:L-threonine 3-dehydrogenase activity"/>
    <property type="evidence" value="ECO:0007669"/>
    <property type="project" value="UniProtKB-EC"/>
</dbReference>
<comment type="cofactor">
    <cofactor evidence="4">
        <name>Zn(2+)</name>
        <dbReference type="ChEBI" id="CHEBI:29105"/>
    </cofactor>
</comment>
<dbReference type="Pfam" id="PF00107">
    <property type="entry name" value="ADH_zinc_N"/>
    <property type="match status" value="1"/>
</dbReference>
<dbReference type="EC" id="1.1.1.103" evidence="7"/>
<dbReference type="STRING" id="1212545.SARL_05495"/>
<dbReference type="Gene3D" id="3.90.180.10">
    <property type="entry name" value="Medium-chain alcohol dehydrogenases, catalytic domain"/>
    <property type="match status" value="1"/>
</dbReference>
<evidence type="ECO:0000256" key="4">
    <source>
        <dbReference type="RuleBase" id="RU361277"/>
    </source>
</evidence>
<keyword evidence="9" id="KW-1185">Reference proteome</keyword>
<dbReference type="InterPro" id="IPR050129">
    <property type="entry name" value="Zn_alcohol_dh"/>
</dbReference>
<evidence type="ECO:0000313" key="8">
    <source>
        <dbReference type="Proteomes" id="UP000254956"/>
    </source>
</evidence>
<dbReference type="CDD" id="cd08258">
    <property type="entry name" value="Zn_ADH4"/>
    <property type="match status" value="1"/>
</dbReference>
<keyword evidence="1 4" id="KW-0479">Metal-binding</keyword>
<evidence type="ECO:0000256" key="2">
    <source>
        <dbReference type="ARBA" id="ARBA00022833"/>
    </source>
</evidence>
<dbReference type="Proteomes" id="UP000321598">
    <property type="component" value="Unassembled WGS sequence"/>
</dbReference>
<reference evidence="7 8" key="1">
    <citation type="submission" date="2018-06" db="EMBL/GenBank/DDBJ databases">
        <authorList>
            <consortium name="Pathogen Informatics"/>
            <person name="Doyle S."/>
        </authorList>
    </citation>
    <scope>NUCLEOTIDE SEQUENCE [LARGE SCALE GENOMIC DNA]</scope>
    <source>
        <strain evidence="7 8">NCTC12413</strain>
    </source>
</reference>
<dbReference type="SMART" id="SM00829">
    <property type="entry name" value="PKS_ER"/>
    <property type="match status" value="1"/>
</dbReference>
<dbReference type="PROSITE" id="PS00059">
    <property type="entry name" value="ADH_ZINC"/>
    <property type="match status" value="1"/>
</dbReference>
<reference evidence="6 9" key="2">
    <citation type="submission" date="2019-07" db="EMBL/GenBank/DDBJ databases">
        <title>Whole genome shotgun sequence of Staphylococcus arlettae NBRC 109765.</title>
        <authorList>
            <person name="Hosoyama A."/>
            <person name="Uohara A."/>
            <person name="Ohji S."/>
            <person name="Ichikawa N."/>
        </authorList>
    </citation>
    <scope>NUCLEOTIDE SEQUENCE [LARGE SCALE GENOMIC DNA]</scope>
    <source>
        <strain evidence="6 9">NBRC 109765</strain>
    </source>
</reference>
<feature type="domain" description="Enoyl reductase (ER)" evidence="5">
    <location>
        <begin position="9"/>
        <end position="339"/>
    </location>
</feature>
<keyword evidence="2 4" id="KW-0862">Zinc</keyword>
<dbReference type="GO" id="GO:0008270">
    <property type="term" value="F:zinc ion binding"/>
    <property type="evidence" value="ECO:0007669"/>
    <property type="project" value="InterPro"/>
</dbReference>
<dbReference type="SUPFAM" id="SSF51735">
    <property type="entry name" value="NAD(P)-binding Rossmann-fold domains"/>
    <property type="match status" value="1"/>
</dbReference>
<dbReference type="InterPro" id="IPR036291">
    <property type="entry name" value="NAD(P)-bd_dom_sf"/>
</dbReference>
<dbReference type="PANTHER" id="PTHR43401:SF2">
    <property type="entry name" value="L-THREONINE 3-DEHYDROGENASE"/>
    <property type="match status" value="1"/>
</dbReference>
<dbReference type="RefSeq" id="WP_002509834.1">
    <property type="nucleotide sequence ID" value="NZ_AP019698.1"/>
</dbReference>
<evidence type="ECO:0000313" key="9">
    <source>
        <dbReference type="Proteomes" id="UP000321598"/>
    </source>
</evidence>
<dbReference type="Gene3D" id="3.40.50.720">
    <property type="entry name" value="NAD(P)-binding Rossmann-like Domain"/>
    <property type="match status" value="1"/>
</dbReference>
<evidence type="ECO:0000256" key="3">
    <source>
        <dbReference type="ARBA" id="ARBA00023002"/>
    </source>
</evidence>
<accession>A0A2T7BVC4</accession>
<evidence type="ECO:0000313" key="6">
    <source>
        <dbReference type="EMBL" id="GEP99604.1"/>
    </source>
</evidence>
<dbReference type="GO" id="GO:0003939">
    <property type="term" value="F:L-iditol 2-dehydrogenase (NAD+) activity"/>
    <property type="evidence" value="ECO:0007669"/>
    <property type="project" value="UniProtKB-EC"/>
</dbReference>
<dbReference type="InterPro" id="IPR020843">
    <property type="entry name" value="ER"/>
</dbReference>
<dbReference type="InterPro" id="IPR002328">
    <property type="entry name" value="ADH_Zn_CS"/>
</dbReference>
<comment type="similarity">
    <text evidence="4">Belongs to the zinc-containing alcohol dehydrogenase family.</text>
</comment>
<sequence length="343" mass="37037">MKGLVKTQAGFGHLALQEQTIAALGDDEIKIKVHYAGVCGTDIHTYEGHYNVNYPVTLGHEFAGEIVELGNNVEGFNIGDRVTSETTYYICGQCQYCATGDYNLCSKRRGLGTQQDGAFAPFVIARAASVHRLPDNVTYQAAAMTEPLACAHHAVAKIDVKKGDKAVIMGPGPIGLLVAQVVKSKGAEIIITGLDNDQARLDKAAALQLDHVVNLQHTNLQQYTDDLTSGYGVDIVIECSGAVPAANQGLSLLRKKGSFVQLGIFKDDKIEFDMDKVIQKEITVVGSRSQKPADWEPSLQLLSDGSVNAETLVTKILNISEWDTAYQHIKSGEGIKVLLKPVE</sequence>
<dbReference type="AlphaFoldDB" id="A0A2T7BVC4"/>
<dbReference type="EMBL" id="UGZE01000001">
    <property type="protein sequence ID" value="SUJ23116.1"/>
    <property type="molecule type" value="Genomic_DNA"/>
</dbReference>
<dbReference type="OrthoDB" id="9770238at2"/>
<dbReference type="Proteomes" id="UP000254956">
    <property type="component" value="Unassembled WGS sequence"/>
</dbReference>
<proteinExistence type="inferred from homology"/>
<dbReference type="PANTHER" id="PTHR43401">
    <property type="entry name" value="L-THREONINE 3-DEHYDROGENASE"/>
    <property type="match status" value="1"/>
</dbReference>
<name>A0A2T7BVC4_9STAP</name>
<dbReference type="InterPro" id="IPR011032">
    <property type="entry name" value="GroES-like_sf"/>
</dbReference>
<gene>
    <name evidence="7" type="primary">tdh</name>
    <name evidence="7" type="ORF">NCTC12413_02109</name>
    <name evidence="6" type="ORF">SAR03_06420</name>
</gene>